<accession>A0ABP0WAU8</accession>
<dbReference type="Proteomes" id="UP001497444">
    <property type="component" value="Chromosome 15"/>
</dbReference>
<name>A0ABP0WAU8_9BRYO</name>
<evidence type="ECO:0000313" key="3">
    <source>
        <dbReference type="Proteomes" id="UP001497444"/>
    </source>
</evidence>
<evidence type="ECO:0000313" key="2">
    <source>
        <dbReference type="EMBL" id="CAK9263296.1"/>
    </source>
</evidence>
<proteinExistence type="predicted"/>
<dbReference type="EMBL" id="OZ020110">
    <property type="protein sequence ID" value="CAK9263296.1"/>
    <property type="molecule type" value="Genomic_DNA"/>
</dbReference>
<protein>
    <recommendedName>
        <fullName evidence="4">Secreted protein</fullName>
    </recommendedName>
</protein>
<keyword evidence="3" id="KW-1185">Reference proteome</keyword>
<reference evidence="2" key="1">
    <citation type="submission" date="2024-02" db="EMBL/GenBank/DDBJ databases">
        <authorList>
            <consortium name="ELIXIR-Norway"/>
            <consortium name="Elixir Norway"/>
        </authorList>
    </citation>
    <scope>NUCLEOTIDE SEQUENCE</scope>
</reference>
<sequence length="119" mass="13002">MLNWLATTVECVAISLASTCFRPGGGSSNDWTKCPNTIESNGMVMMIPGQDHLPAQNGRKQKSLPLTSMFAFKKQSGMNFSGWSQYFGLFAIHHTFTRICSQLEGHIQQAWCHGGSCGG</sequence>
<feature type="signal peptide" evidence="1">
    <location>
        <begin position="1"/>
        <end position="17"/>
    </location>
</feature>
<keyword evidence="1" id="KW-0732">Signal</keyword>
<organism evidence="2 3">
    <name type="scientific">Sphagnum jensenii</name>
    <dbReference type="NCBI Taxonomy" id="128206"/>
    <lineage>
        <taxon>Eukaryota</taxon>
        <taxon>Viridiplantae</taxon>
        <taxon>Streptophyta</taxon>
        <taxon>Embryophyta</taxon>
        <taxon>Bryophyta</taxon>
        <taxon>Sphagnophytina</taxon>
        <taxon>Sphagnopsida</taxon>
        <taxon>Sphagnales</taxon>
        <taxon>Sphagnaceae</taxon>
        <taxon>Sphagnum</taxon>
    </lineage>
</organism>
<evidence type="ECO:0000256" key="1">
    <source>
        <dbReference type="SAM" id="SignalP"/>
    </source>
</evidence>
<feature type="chain" id="PRO_5046649895" description="Secreted protein" evidence="1">
    <location>
        <begin position="18"/>
        <end position="119"/>
    </location>
</feature>
<gene>
    <name evidence="2" type="ORF">CSSPJE1EN1_LOCUS8774</name>
</gene>
<evidence type="ECO:0008006" key="4">
    <source>
        <dbReference type="Google" id="ProtNLM"/>
    </source>
</evidence>